<keyword evidence="1" id="KW-0805">Transcription regulation</keyword>
<proteinExistence type="predicted"/>
<keyword evidence="2" id="KW-0238">DNA-binding</keyword>
<dbReference type="EMBL" id="FQUQ01000002">
    <property type="protein sequence ID" value="SHF42973.1"/>
    <property type="molecule type" value="Genomic_DNA"/>
</dbReference>
<dbReference type="GO" id="GO:0043565">
    <property type="term" value="F:sequence-specific DNA binding"/>
    <property type="evidence" value="ECO:0007669"/>
    <property type="project" value="InterPro"/>
</dbReference>
<dbReference type="AlphaFoldDB" id="A0A1M5BK28"/>
<dbReference type="PRINTS" id="PR00032">
    <property type="entry name" value="HTHARAC"/>
</dbReference>
<evidence type="ECO:0000256" key="1">
    <source>
        <dbReference type="ARBA" id="ARBA00023015"/>
    </source>
</evidence>
<organism evidence="5 6">
    <name type="scientific">Pedobacter caeni</name>
    <dbReference type="NCBI Taxonomy" id="288992"/>
    <lineage>
        <taxon>Bacteria</taxon>
        <taxon>Pseudomonadati</taxon>
        <taxon>Bacteroidota</taxon>
        <taxon>Sphingobacteriia</taxon>
        <taxon>Sphingobacteriales</taxon>
        <taxon>Sphingobacteriaceae</taxon>
        <taxon>Pedobacter</taxon>
    </lineage>
</organism>
<dbReference type="SUPFAM" id="SSF46689">
    <property type="entry name" value="Homeodomain-like"/>
    <property type="match status" value="1"/>
</dbReference>
<keyword evidence="3" id="KW-0804">Transcription</keyword>
<dbReference type="RefSeq" id="WP_073231519.1">
    <property type="nucleotide sequence ID" value="NZ_FQUQ01000002.1"/>
</dbReference>
<dbReference type="SMART" id="SM00342">
    <property type="entry name" value="HTH_ARAC"/>
    <property type="match status" value="1"/>
</dbReference>
<dbReference type="PANTHER" id="PTHR43280">
    <property type="entry name" value="ARAC-FAMILY TRANSCRIPTIONAL REGULATOR"/>
    <property type="match status" value="1"/>
</dbReference>
<dbReference type="PROSITE" id="PS01124">
    <property type="entry name" value="HTH_ARAC_FAMILY_2"/>
    <property type="match status" value="1"/>
</dbReference>
<dbReference type="Pfam" id="PF02311">
    <property type="entry name" value="AraC_binding"/>
    <property type="match status" value="1"/>
</dbReference>
<evidence type="ECO:0000313" key="5">
    <source>
        <dbReference type="EMBL" id="SHF42973.1"/>
    </source>
</evidence>
<dbReference type="InterPro" id="IPR037923">
    <property type="entry name" value="HTH-like"/>
</dbReference>
<dbReference type="Gene3D" id="1.10.10.60">
    <property type="entry name" value="Homeodomain-like"/>
    <property type="match status" value="1"/>
</dbReference>
<dbReference type="SUPFAM" id="SSF51215">
    <property type="entry name" value="Regulatory protein AraC"/>
    <property type="match status" value="1"/>
</dbReference>
<keyword evidence="6" id="KW-1185">Reference proteome</keyword>
<evidence type="ECO:0000256" key="2">
    <source>
        <dbReference type="ARBA" id="ARBA00023125"/>
    </source>
</evidence>
<dbReference type="GO" id="GO:0003700">
    <property type="term" value="F:DNA-binding transcription factor activity"/>
    <property type="evidence" value="ECO:0007669"/>
    <property type="project" value="InterPro"/>
</dbReference>
<dbReference type="InterPro" id="IPR003313">
    <property type="entry name" value="AraC-bd"/>
</dbReference>
<evidence type="ECO:0000259" key="4">
    <source>
        <dbReference type="PROSITE" id="PS01124"/>
    </source>
</evidence>
<dbReference type="InterPro" id="IPR020449">
    <property type="entry name" value="Tscrpt_reg_AraC-type_HTH"/>
</dbReference>
<sequence>METIPIRQLYVTRTEPALSGKFNIRKITELLDGKDMLEELHRHDFFYILALEKGAGFHDIDFNPYTISDHSVFFMRPGQVHKIGLKEGSKGYLISFRDEFYFPQDKTSGQLLRKASHFNHYQFPADSFQKLYGVLNDIFLEHSDKKERYQEAIKANLELFFIGLLRQQDNRPAAHANLYMQEQLEKFLELLEIHVFSHKQVSEYAEMLNLSTYQLNAIAKTTLGKTCLVLINEYLILESKRYLLATSGQVNQIAHHLGYEDVSYFIRFFKKHTGSSPEEFRHNFR</sequence>
<dbReference type="OrthoDB" id="2585681at2"/>
<gene>
    <name evidence="5" type="ORF">SAMN04488522_1021236</name>
</gene>
<feature type="domain" description="HTH araC/xylS-type" evidence="4">
    <location>
        <begin position="185"/>
        <end position="283"/>
    </location>
</feature>
<dbReference type="InterPro" id="IPR009057">
    <property type="entry name" value="Homeodomain-like_sf"/>
</dbReference>
<dbReference type="Pfam" id="PF12833">
    <property type="entry name" value="HTH_18"/>
    <property type="match status" value="1"/>
</dbReference>
<evidence type="ECO:0000313" key="6">
    <source>
        <dbReference type="Proteomes" id="UP000184287"/>
    </source>
</evidence>
<dbReference type="PANTHER" id="PTHR43280:SF32">
    <property type="entry name" value="TRANSCRIPTIONAL REGULATORY PROTEIN"/>
    <property type="match status" value="1"/>
</dbReference>
<dbReference type="Proteomes" id="UP000184287">
    <property type="component" value="Unassembled WGS sequence"/>
</dbReference>
<name>A0A1M5BK28_9SPHI</name>
<accession>A0A1M5BK28</accession>
<dbReference type="InterPro" id="IPR018060">
    <property type="entry name" value="HTH_AraC"/>
</dbReference>
<evidence type="ECO:0000256" key="3">
    <source>
        <dbReference type="ARBA" id="ARBA00023163"/>
    </source>
</evidence>
<protein>
    <submittedName>
        <fullName evidence="5">Transcriptional regulator, AraC family</fullName>
    </submittedName>
</protein>
<dbReference type="STRING" id="288992.SAMN04488522_1021236"/>
<reference evidence="6" key="1">
    <citation type="submission" date="2016-11" db="EMBL/GenBank/DDBJ databases">
        <authorList>
            <person name="Varghese N."/>
            <person name="Submissions S."/>
        </authorList>
    </citation>
    <scope>NUCLEOTIDE SEQUENCE [LARGE SCALE GENOMIC DNA]</scope>
    <source>
        <strain evidence="6">DSM 16990</strain>
    </source>
</reference>